<dbReference type="InterPro" id="IPR046357">
    <property type="entry name" value="PPIase_dom_sf"/>
</dbReference>
<keyword evidence="6 12" id="KW-0472">Membrane</keyword>
<keyword evidence="15" id="KW-1185">Reference proteome</keyword>
<keyword evidence="11" id="KW-0697">Rotamase</keyword>
<dbReference type="Pfam" id="PF00639">
    <property type="entry name" value="Rotamase"/>
    <property type="match status" value="1"/>
</dbReference>
<keyword evidence="3" id="KW-0997">Cell inner membrane</keyword>
<accession>A0ABT9GM97</accession>
<dbReference type="InterPro" id="IPR000297">
    <property type="entry name" value="PPIase_PpiC"/>
</dbReference>
<keyword evidence="7" id="KW-0143">Chaperone</keyword>
<proteinExistence type="inferred from homology"/>
<name>A0ABT9GM97_9GAMM</name>
<dbReference type="InterPro" id="IPR027304">
    <property type="entry name" value="Trigger_fact/SurA_dom_sf"/>
</dbReference>
<evidence type="ECO:0000256" key="12">
    <source>
        <dbReference type="SAM" id="Phobius"/>
    </source>
</evidence>
<evidence type="ECO:0000256" key="9">
    <source>
        <dbReference type="ARBA" id="ARBA00040743"/>
    </source>
</evidence>
<dbReference type="Gene3D" id="3.10.50.40">
    <property type="match status" value="1"/>
</dbReference>
<feature type="domain" description="PpiC" evidence="13">
    <location>
        <begin position="268"/>
        <end position="366"/>
    </location>
</feature>
<comment type="subcellular location">
    <subcellularLocation>
        <location evidence="1">Cell inner membrane</location>
        <topology evidence="1">Single-pass type II membrane protein</topology>
        <orientation evidence="1">Periplasmic side</orientation>
    </subcellularLocation>
</comment>
<dbReference type="PANTHER" id="PTHR47529:SF1">
    <property type="entry name" value="PERIPLASMIC CHAPERONE PPID"/>
    <property type="match status" value="1"/>
</dbReference>
<keyword evidence="11" id="KW-0413">Isomerase</keyword>
<evidence type="ECO:0000256" key="4">
    <source>
        <dbReference type="ARBA" id="ARBA00022692"/>
    </source>
</evidence>
<dbReference type="SUPFAM" id="SSF54534">
    <property type="entry name" value="FKBP-like"/>
    <property type="match status" value="1"/>
</dbReference>
<protein>
    <recommendedName>
        <fullName evidence="9">Periplasmic chaperone PpiD</fullName>
    </recommendedName>
    <alternativeName>
        <fullName evidence="10">Periplasmic folding chaperone</fullName>
    </alternativeName>
</protein>
<dbReference type="EMBL" id="JAUZVY010000001">
    <property type="protein sequence ID" value="MDP4528088.1"/>
    <property type="molecule type" value="Genomic_DNA"/>
</dbReference>
<reference evidence="14 15" key="1">
    <citation type="submission" date="2023-08" db="EMBL/GenBank/DDBJ databases">
        <authorList>
            <person name="Joshi A."/>
            <person name="Thite S."/>
        </authorList>
    </citation>
    <scope>NUCLEOTIDE SEQUENCE [LARGE SCALE GENOMIC DNA]</scope>
    <source>
        <strain evidence="14 15">1E1</strain>
    </source>
</reference>
<comment type="caution">
    <text evidence="14">The sequence shown here is derived from an EMBL/GenBank/DDBJ whole genome shotgun (WGS) entry which is preliminary data.</text>
</comment>
<dbReference type="Proteomes" id="UP001236258">
    <property type="component" value="Unassembled WGS sequence"/>
</dbReference>
<dbReference type="RefSeq" id="WP_305944244.1">
    <property type="nucleotide sequence ID" value="NZ_JAUZVY010000001.1"/>
</dbReference>
<evidence type="ECO:0000256" key="1">
    <source>
        <dbReference type="ARBA" id="ARBA00004382"/>
    </source>
</evidence>
<dbReference type="InterPro" id="IPR052029">
    <property type="entry name" value="PpiD_chaperone"/>
</dbReference>
<feature type="transmembrane region" description="Helical" evidence="12">
    <location>
        <begin position="12"/>
        <end position="34"/>
    </location>
</feature>
<keyword evidence="5 12" id="KW-1133">Transmembrane helix</keyword>
<dbReference type="PROSITE" id="PS50198">
    <property type="entry name" value="PPIC_PPIASE_2"/>
    <property type="match status" value="1"/>
</dbReference>
<evidence type="ECO:0000256" key="7">
    <source>
        <dbReference type="ARBA" id="ARBA00023186"/>
    </source>
</evidence>
<evidence type="ECO:0000256" key="6">
    <source>
        <dbReference type="ARBA" id="ARBA00023136"/>
    </source>
</evidence>
<keyword evidence="2" id="KW-1003">Cell membrane</keyword>
<dbReference type="Gene3D" id="1.10.4030.10">
    <property type="entry name" value="Porin chaperone SurA, peptide-binding domain"/>
    <property type="match status" value="1"/>
</dbReference>
<evidence type="ECO:0000256" key="2">
    <source>
        <dbReference type="ARBA" id="ARBA00022475"/>
    </source>
</evidence>
<evidence type="ECO:0000256" key="8">
    <source>
        <dbReference type="ARBA" id="ARBA00038408"/>
    </source>
</evidence>
<sequence>MLEKIREGSQGLTAKIILGLIIVTFALAGVGGYLGSSQETPAAEVNGEGVSRAALEQAYQNERARMEQQFGEMFELLASDPSYMAGFRADVLERLIDETLQKQYAKKLGLRISDEAIRQVIRTLPEFQVGGVFNNDRYLALLRQAGLQTGEFREMLREQMMRQQLIQGLILSEFATPNELQRLMTLQQQSRDIQFVKFSAEQFSDQVEVTDAKIEQYYYDQLARFETEEKVAVEFIELSIEQIAKDIAVSEAEAKAFYQANLALYSTQERRQVAHILLESMGADSELEARAQSILAELEAGADFAEVAARESDDTFSAAEGGVLPWLNRGDMEAAFEEAAFALSEEGALSGVVQTSFGYHIIKLHRFEPTVARDFAEVQGEIVQALQQEQAYDRFFELQQLLADVSFDVPDNLQEAADMTQLPLRSQALFSRQEAAAPLNHPQVLQRLFNLRFIGEGLNSEPIEVGAQHLIVARVTDHQPARTQSLDEVRDQVVAGVRQQLSSELARQQAAAVLAAFQQEGDFTSAVMAVGLEPQFASDTSRFGGSLDAEVRAKAFALPRPSENQPATADLVELMNGDMALVAVTAVRDVEVTELPEVEDLERFANQQAQQSYEAMLAALKASAKIRRPRLEAPEESF</sequence>
<dbReference type="Pfam" id="PF13624">
    <property type="entry name" value="SurA_N_3"/>
    <property type="match status" value="1"/>
</dbReference>
<dbReference type="SUPFAM" id="SSF109998">
    <property type="entry name" value="Triger factor/SurA peptide-binding domain-like"/>
    <property type="match status" value="1"/>
</dbReference>
<keyword evidence="4 12" id="KW-0812">Transmembrane</keyword>
<organism evidence="14 15">
    <name type="scientific">Alkalimonas delamerensis</name>
    <dbReference type="NCBI Taxonomy" id="265981"/>
    <lineage>
        <taxon>Bacteria</taxon>
        <taxon>Pseudomonadati</taxon>
        <taxon>Pseudomonadota</taxon>
        <taxon>Gammaproteobacteria</taxon>
        <taxon>Alkalimonas</taxon>
    </lineage>
</organism>
<evidence type="ECO:0000313" key="15">
    <source>
        <dbReference type="Proteomes" id="UP001236258"/>
    </source>
</evidence>
<evidence type="ECO:0000256" key="3">
    <source>
        <dbReference type="ARBA" id="ARBA00022519"/>
    </source>
</evidence>
<comment type="similarity">
    <text evidence="8">Belongs to the PpiD chaperone family.</text>
</comment>
<evidence type="ECO:0000256" key="10">
    <source>
        <dbReference type="ARBA" id="ARBA00042775"/>
    </source>
</evidence>
<evidence type="ECO:0000256" key="5">
    <source>
        <dbReference type="ARBA" id="ARBA00022989"/>
    </source>
</evidence>
<evidence type="ECO:0000259" key="13">
    <source>
        <dbReference type="PROSITE" id="PS50198"/>
    </source>
</evidence>
<gene>
    <name evidence="14" type="ORF">Q3O59_03470</name>
</gene>
<evidence type="ECO:0000313" key="14">
    <source>
        <dbReference type="EMBL" id="MDP4528088.1"/>
    </source>
</evidence>
<dbReference type="PANTHER" id="PTHR47529">
    <property type="entry name" value="PEPTIDYL-PROLYL CIS-TRANS ISOMERASE D"/>
    <property type="match status" value="1"/>
</dbReference>
<evidence type="ECO:0000256" key="11">
    <source>
        <dbReference type="PROSITE-ProRule" id="PRU00278"/>
    </source>
</evidence>